<evidence type="ECO:0008006" key="3">
    <source>
        <dbReference type="Google" id="ProtNLM"/>
    </source>
</evidence>
<protein>
    <recommendedName>
        <fullName evidence="3">C3H1-type domain-containing protein</fullName>
    </recommendedName>
</protein>
<dbReference type="Proteomes" id="UP001595916">
    <property type="component" value="Unassembled WGS sequence"/>
</dbReference>
<organism evidence="1 2">
    <name type="scientific">Filifactor villosus</name>
    <dbReference type="NCBI Taxonomy" id="29374"/>
    <lineage>
        <taxon>Bacteria</taxon>
        <taxon>Bacillati</taxon>
        <taxon>Bacillota</taxon>
        <taxon>Clostridia</taxon>
        <taxon>Peptostreptococcales</taxon>
        <taxon>Filifactoraceae</taxon>
        <taxon>Filifactor</taxon>
    </lineage>
</organism>
<proteinExistence type="predicted"/>
<sequence>MARLREAVCKHYICIGQCNKNRGAEHKRYCQTCDKYEPRAKLRLKNKKKFRLEQIRKKECDYR</sequence>
<evidence type="ECO:0000313" key="2">
    <source>
        <dbReference type="Proteomes" id="UP001595916"/>
    </source>
</evidence>
<evidence type="ECO:0000313" key="1">
    <source>
        <dbReference type="EMBL" id="MFC4805198.1"/>
    </source>
</evidence>
<comment type="caution">
    <text evidence="1">The sequence shown here is derived from an EMBL/GenBank/DDBJ whole genome shotgun (WGS) entry which is preliminary data.</text>
</comment>
<reference evidence="2" key="1">
    <citation type="journal article" date="2019" name="Int. J. Syst. Evol. Microbiol.">
        <title>The Global Catalogue of Microorganisms (GCM) 10K type strain sequencing project: providing services to taxonomists for standard genome sequencing and annotation.</title>
        <authorList>
            <consortium name="The Broad Institute Genomics Platform"/>
            <consortium name="The Broad Institute Genome Sequencing Center for Infectious Disease"/>
            <person name="Wu L."/>
            <person name="Ma J."/>
        </authorList>
    </citation>
    <scope>NUCLEOTIDE SEQUENCE [LARGE SCALE GENOMIC DNA]</scope>
    <source>
        <strain evidence="2">CCUG 46385</strain>
    </source>
</reference>
<accession>A0ABV9QLX1</accession>
<dbReference type="RefSeq" id="WP_379788741.1">
    <property type="nucleotide sequence ID" value="NZ_JBHSHL010000038.1"/>
</dbReference>
<dbReference type="EMBL" id="JBHSHL010000038">
    <property type="protein sequence ID" value="MFC4805198.1"/>
    <property type="molecule type" value="Genomic_DNA"/>
</dbReference>
<name>A0ABV9QLX1_9FIRM</name>
<gene>
    <name evidence="1" type="ORF">ACFO4R_08895</name>
</gene>
<keyword evidence="2" id="KW-1185">Reference proteome</keyword>